<gene>
    <name evidence="3" type="ordered locus">Isop_0424</name>
</gene>
<protein>
    <submittedName>
        <fullName evidence="3">Uncharacterized protein</fullName>
    </submittedName>
</protein>
<evidence type="ECO:0000256" key="2">
    <source>
        <dbReference type="SAM" id="Phobius"/>
    </source>
</evidence>
<evidence type="ECO:0000313" key="3">
    <source>
        <dbReference type="EMBL" id="ADV61019.1"/>
    </source>
</evidence>
<proteinExistence type="predicted"/>
<dbReference type="Proteomes" id="UP000008631">
    <property type="component" value="Chromosome"/>
</dbReference>
<dbReference type="AlphaFoldDB" id="E8QYP3"/>
<organism evidence="3 4">
    <name type="scientific">Isosphaera pallida (strain ATCC 43644 / DSM 9630 / IS1B)</name>
    <dbReference type="NCBI Taxonomy" id="575540"/>
    <lineage>
        <taxon>Bacteria</taxon>
        <taxon>Pseudomonadati</taxon>
        <taxon>Planctomycetota</taxon>
        <taxon>Planctomycetia</taxon>
        <taxon>Isosphaerales</taxon>
        <taxon>Isosphaeraceae</taxon>
        <taxon>Isosphaera</taxon>
    </lineage>
</organism>
<name>E8QYP3_ISOPI</name>
<feature type="compositionally biased region" description="Polar residues" evidence="1">
    <location>
        <begin position="1"/>
        <end position="30"/>
    </location>
</feature>
<reference key="1">
    <citation type="submission" date="2010-11" db="EMBL/GenBank/DDBJ databases">
        <title>The complete sequence of chromosome of Isophaera pallida ATCC 43644.</title>
        <authorList>
            <consortium name="US DOE Joint Genome Institute (JGI-PGF)"/>
            <person name="Lucas S."/>
            <person name="Copeland A."/>
            <person name="Lapidus A."/>
            <person name="Bruce D."/>
            <person name="Goodwin L."/>
            <person name="Pitluck S."/>
            <person name="Kyrpides N."/>
            <person name="Mavromatis K."/>
            <person name="Pagani I."/>
            <person name="Ivanova N."/>
            <person name="Saunders E."/>
            <person name="Brettin T."/>
            <person name="Detter J.C."/>
            <person name="Han C."/>
            <person name="Tapia R."/>
            <person name="Land M."/>
            <person name="Hauser L."/>
            <person name="Markowitz V."/>
            <person name="Cheng J.-F."/>
            <person name="Hugenholtz P."/>
            <person name="Woyke T."/>
            <person name="Wu D."/>
            <person name="Eisen J.A."/>
        </authorList>
    </citation>
    <scope>NUCLEOTIDE SEQUENCE</scope>
    <source>
        <strain>ATCC 43644</strain>
    </source>
</reference>
<evidence type="ECO:0000256" key="1">
    <source>
        <dbReference type="SAM" id="MobiDB-lite"/>
    </source>
</evidence>
<feature type="region of interest" description="Disordered" evidence="1">
    <location>
        <begin position="1"/>
        <end position="33"/>
    </location>
</feature>
<keyword evidence="2" id="KW-1133">Transmembrane helix</keyword>
<keyword evidence="2" id="KW-0812">Transmembrane</keyword>
<feature type="transmembrane region" description="Helical" evidence="2">
    <location>
        <begin position="87"/>
        <end position="104"/>
    </location>
</feature>
<keyword evidence="2" id="KW-0472">Membrane</keyword>
<dbReference type="OrthoDB" id="270857at2"/>
<accession>E8QYP3</accession>
<dbReference type="eggNOG" id="ENOG5034395">
    <property type="taxonomic scope" value="Bacteria"/>
</dbReference>
<dbReference type="HOGENOM" id="CLU_1243937_0_0_0"/>
<sequence>MSTPTPTPDATSHPTWTPTQVGGASQTSGQREPGHPLDALRADLHASLTSNRWSLALAWFGWIHLACFLVCHAMYRRDTHGDVRFPAVWLVELILILTAARLVLGKGWIRPPAVNLIARFWITFLILSFSVSLYNVQTGWALDWFKPIWATLSTFLFAGLAWMFSLRFLIPAVFMGLVGMLMVQLPDWNYLIYGLAWWLWFQIFAWRCRVAREAPSLPVAPF</sequence>
<dbReference type="EMBL" id="CP002353">
    <property type="protein sequence ID" value="ADV61019.1"/>
    <property type="molecule type" value="Genomic_DNA"/>
</dbReference>
<feature type="transmembrane region" description="Helical" evidence="2">
    <location>
        <begin position="148"/>
        <end position="170"/>
    </location>
</feature>
<dbReference type="KEGG" id="ipa:Isop_0424"/>
<feature type="transmembrane region" description="Helical" evidence="2">
    <location>
        <begin position="53"/>
        <end position="75"/>
    </location>
</feature>
<reference evidence="3 4" key="2">
    <citation type="journal article" date="2011" name="Stand. Genomic Sci.">
        <title>Complete genome sequence of Isosphaera pallida type strain (IS1B).</title>
        <authorList>
            <consortium name="US DOE Joint Genome Institute (JGI-PGF)"/>
            <person name="Goker M."/>
            <person name="Cleland D."/>
            <person name="Saunders E."/>
            <person name="Lapidus A."/>
            <person name="Nolan M."/>
            <person name="Lucas S."/>
            <person name="Hammon N."/>
            <person name="Deshpande S."/>
            <person name="Cheng J.F."/>
            <person name="Tapia R."/>
            <person name="Han C."/>
            <person name="Goodwin L."/>
            <person name="Pitluck S."/>
            <person name="Liolios K."/>
            <person name="Pagani I."/>
            <person name="Ivanova N."/>
            <person name="Mavromatis K."/>
            <person name="Pati A."/>
            <person name="Chen A."/>
            <person name="Palaniappan K."/>
            <person name="Land M."/>
            <person name="Hauser L."/>
            <person name="Chang Y.J."/>
            <person name="Jeffries C.D."/>
            <person name="Detter J.C."/>
            <person name="Beck B."/>
            <person name="Woyke T."/>
            <person name="Bristow J."/>
            <person name="Eisen J.A."/>
            <person name="Markowitz V."/>
            <person name="Hugenholtz P."/>
            <person name="Kyrpides N.C."/>
            <person name="Klenk H.P."/>
        </authorList>
    </citation>
    <scope>NUCLEOTIDE SEQUENCE [LARGE SCALE GENOMIC DNA]</scope>
    <source>
        <strain evidence="4">ATCC 43644 / DSM 9630 / IS1B</strain>
    </source>
</reference>
<dbReference type="InParanoid" id="E8QYP3"/>
<feature type="transmembrane region" description="Helical" evidence="2">
    <location>
        <begin position="116"/>
        <end position="136"/>
    </location>
</feature>
<dbReference type="RefSeq" id="WP_013563308.1">
    <property type="nucleotide sequence ID" value="NC_014962.1"/>
</dbReference>
<keyword evidence="4" id="KW-1185">Reference proteome</keyword>
<evidence type="ECO:0000313" key="4">
    <source>
        <dbReference type="Proteomes" id="UP000008631"/>
    </source>
</evidence>